<dbReference type="GO" id="GO:0005125">
    <property type="term" value="F:cytokine activity"/>
    <property type="evidence" value="ECO:0007669"/>
    <property type="project" value="UniProtKB-KW"/>
</dbReference>
<evidence type="ECO:0000256" key="8">
    <source>
        <dbReference type="ARBA" id="ARBA00022729"/>
    </source>
</evidence>
<keyword evidence="5" id="KW-0202">Cytokine</keyword>
<dbReference type="GO" id="GO:0031644">
    <property type="term" value="P:regulation of nervous system process"/>
    <property type="evidence" value="ECO:0007669"/>
    <property type="project" value="UniProtKB-ARBA"/>
</dbReference>
<dbReference type="PRINTS" id="PR01936">
    <property type="entry name" value="INTRLEUKIN22"/>
</dbReference>
<gene>
    <name evidence="12" type="ORF">LTLLF_130505</name>
</gene>
<keyword evidence="9" id="KW-0051">Antiviral defense</keyword>
<evidence type="ECO:0000256" key="10">
    <source>
        <dbReference type="ARBA" id="ARBA00023180"/>
    </source>
</evidence>
<comment type="caution">
    <text evidence="12">The sequence shown here is derived from an EMBL/GenBank/DDBJ whole genome shotgun (WGS) entry which is preliminary data.</text>
</comment>
<keyword evidence="7" id="KW-0341">Growth regulation</keyword>
<dbReference type="Gene3D" id="1.20.1250.10">
    <property type="match status" value="1"/>
</dbReference>
<dbReference type="GO" id="GO:0045348">
    <property type="term" value="P:positive regulation of MHC class II biosynthetic process"/>
    <property type="evidence" value="ECO:0007669"/>
    <property type="project" value="UniProtKB-ARBA"/>
</dbReference>
<keyword evidence="10" id="KW-0325">Glycoprotein</keyword>
<accession>A0A8J6GKG5</accession>
<dbReference type="FunFam" id="1.20.1250.10:FF:000007">
    <property type="entry name" value="Interferon gamma"/>
    <property type="match status" value="1"/>
</dbReference>
<dbReference type="SUPFAM" id="SSF47266">
    <property type="entry name" value="4-helical cytokines"/>
    <property type="match status" value="2"/>
</dbReference>
<evidence type="ECO:0000256" key="6">
    <source>
        <dbReference type="ARBA" id="ARBA00022525"/>
    </source>
</evidence>
<dbReference type="AlphaFoldDB" id="A0A8J6GKG5"/>
<dbReference type="GO" id="GO:0051607">
    <property type="term" value="P:defense response to virus"/>
    <property type="evidence" value="ECO:0007669"/>
    <property type="project" value="UniProtKB-KW"/>
</dbReference>
<dbReference type="Proteomes" id="UP000710432">
    <property type="component" value="Unassembled WGS sequence"/>
</dbReference>
<evidence type="ECO:0000256" key="1">
    <source>
        <dbReference type="ARBA" id="ARBA00004613"/>
    </source>
</evidence>
<feature type="chain" id="PRO_5035284875" description="Interferon gamma" evidence="11">
    <location>
        <begin position="34"/>
        <end position="268"/>
    </location>
</feature>
<reference evidence="12" key="1">
    <citation type="submission" date="2020-03" db="EMBL/GenBank/DDBJ databases">
        <title>Studies in the Genomics of Life Span.</title>
        <authorList>
            <person name="Glass D."/>
        </authorList>
    </citation>
    <scope>NUCLEOTIDE SEQUENCE</scope>
    <source>
        <strain evidence="12">LTLLF</strain>
        <tissue evidence="12">Muscle</tissue>
    </source>
</reference>
<dbReference type="GO" id="GO:0005133">
    <property type="term" value="F:type II interferon receptor binding"/>
    <property type="evidence" value="ECO:0007669"/>
    <property type="project" value="InterPro"/>
</dbReference>
<evidence type="ECO:0000256" key="7">
    <source>
        <dbReference type="ARBA" id="ARBA00022604"/>
    </source>
</evidence>
<comment type="subcellular location">
    <subcellularLocation>
        <location evidence="1">Secreted</location>
    </subcellularLocation>
</comment>
<feature type="signal peptide" evidence="11">
    <location>
        <begin position="1"/>
        <end position="33"/>
    </location>
</feature>
<sequence>MAGLKKSMSFSLMGILAVNCLILTALWVQKAAALPVTSHCKIDESDFQRPYFINRTFMLAEEASFADNNTDVRLIGDELFQGVKMQDRCYLMKEILNFTLGEVLIPQSDRFQPHMQEVVSFLTKLSSQLSSCNSTSSDVGEGGDLLFEILKNWQEDGDTKLIESQIISFYFKLFEALKDHEAIQDSMNTIKADLISNFFNNSEAKVNDFEKIAKIPVDDPQVQRKAVNELMKVMHRLSPKSSLRKRKRSRCCFAVGNRPNKNNPASAV</sequence>
<proteinExistence type="inferred from homology"/>
<keyword evidence="6" id="KW-0964">Secreted</keyword>
<comment type="similarity">
    <text evidence="3">Belongs to the IL-10 family.</text>
</comment>
<evidence type="ECO:0000313" key="12">
    <source>
        <dbReference type="EMBL" id="KAH0515366.1"/>
    </source>
</evidence>
<evidence type="ECO:0000256" key="3">
    <source>
        <dbReference type="ARBA" id="ARBA00008813"/>
    </source>
</evidence>
<dbReference type="PANTHER" id="PTHR48488">
    <property type="entry name" value="INTERLEUKIN-22"/>
    <property type="match status" value="1"/>
</dbReference>
<organism evidence="12 13">
    <name type="scientific">Microtus ochrogaster</name>
    <name type="common">Prairie vole</name>
    <dbReference type="NCBI Taxonomy" id="79684"/>
    <lineage>
        <taxon>Eukaryota</taxon>
        <taxon>Metazoa</taxon>
        <taxon>Chordata</taxon>
        <taxon>Craniata</taxon>
        <taxon>Vertebrata</taxon>
        <taxon>Euteleostomi</taxon>
        <taxon>Mammalia</taxon>
        <taxon>Eutheria</taxon>
        <taxon>Euarchontoglires</taxon>
        <taxon>Glires</taxon>
        <taxon>Rodentia</taxon>
        <taxon>Myomorpha</taxon>
        <taxon>Muroidea</taxon>
        <taxon>Cricetidae</taxon>
        <taxon>Arvicolinae</taxon>
        <taxon>Microtus</taxon>
    </lineage>
</organism>
<dbReference type="Pfam" id="PF00714">
    <property type="entry name" value="IFN-gamma"/>
    <property type="match status" value="1"/>
</dbReference>
<dbReference type="EMBL" id="JAATJU010020900">
    <property type="protein sequence ID" value="KAH0515366.1"/>
    <property type="molecule type" value="Genomic_DNA"/>
</dbReference>
<evidence type="ECO:0000256" key="9">
    <source>
        <dbReference type="ARBA" id="ARBA00023118"/>
    </source>
</evidence>
<dbReference type="InterPro" id="IPR002069">
    <property type="entry name" value="Interferon_gamma"/>
</dbReference>
<comment type="similarity">
    <text evidence="2">Belongs to the type II (or gamma) interferon family.</text>
</comment>
<evidence type="ECO:0000256" key="4">
    <source>
        <dbReference type="ARBA" id="ARBA00016945"/>
    </source>
</evidence>
<protein>
    <recommendedName>
        <fullName evidence="4">Interferon gamma</fullName>
    </recommendedName>
</protein>
<dbReference type="PANTHER" id="PTHR48488:SF1">
    <property type="entry name" value="INTERLEUKIN-22"/>
    <property type="match status" value="1"/>
</dbReference>
<dbReference type="InterPro" id="IPR020453">
    <property type="entry name" value="IL-22"/>
</dbReference>
<dbReference type="GO" id="GO:0005615">
    <property type="term" value="C:extracellular space"/>
    <property type="evidence" value="ECO:0007669"/>
    <property type="project" value="UniProtKB-KW"/>
</dbReference>
<dbReference type="InterPro" id="IPR020423">
    <property type="entry name" value="IL-10_CS"/>
</dbReference>
<dbReference type="PROSITE" id="PS00520">
    <property type="entry name" value="INTERLEUKIN_10"/>
    <property type="match status" value="1"/>
</dbReference>
<name>A0A8J6GKG5_MICOH</name>
<dbReference type="InterPro" id="IPR009079">
    <property type="entry name" value="4_helix_cytokine-like_core"/>
</dbReference>
<evidence type="ECO:0000256" key="5">
    <source>
        <dbReference type="ARBA" id="ARBA00022514"/>
    </source>
</evidence>
<dbReference type="GO" id="GO:0060333">
    <property type="term" value="P:type II interferon-mediated signaling pathway"/>
    <property type="evidence" value="ECO:0007669"/>
    <property type="project" value="UniProtKB-ARBA"/>
</dbReference>
<dbReference type="GO" id="GO:0001774">
    <property type="term" value="P:microglial cell activation"/>
    <property type="evidence" value="ECO:0007669"/>
    <property type="project" value="UniProtKB-ARBA"/>
</dbReference>
<evidence type="ECO:0000313" key="13">
    <source>
        <dbReference type="Proteomes" id="UP000710432"/>
    </source>
</evidence>
<dbReference type="GO" id="GO:0045785">
    <property type="term" value="P:positive regulation of cell adhesion"/>
    <property type="evidence" value="ECO:0007669"/>
    <property type="project" value="UniProtKB-ARBA"/>
</dbReference>
<evidence type="ECO:0000256" key="2">
    <source>
        <dbReference type="ARBA" id="ARBA00007566"/>
    </source>
</evidence>
<keyword evidence="8 11" id="KW-0732">Signal</keyword>
<evidence type="ECO:0000256" key="11">
    <source>
        <dbReference type="SAM" id="SignalP"/>
    </source>
</evidence>